<sequence length="86" mass="10415">MIVKYFQSINQNTLKTVELIQQYVDINYALIAYDKQQYKEVVQYSLQDPKSFLNKSLNFQSLFQKEISYKLKFKKKNKFFSKMIPQ</sequence>
<evidence type="ECO:0000313" key="2">
    <source>
        <dbReference type="Proteomes" id="UP000692954"/>
    </source>
</evidence>
<dbReference type="Proteomes" id="UP000692954">
    <property type="component" value="Unassembled WGS sequence"/>
</dbReference>
<accession>A0A8S1N801</accession>
<keyword evidence="2" id="KW-1185">Reference proteome</keyword>
<evidence type="ECO:0000313" key="1">
    <source>
        <dbReference type="EMBL" id="CAD8083054.1"/>
    </source>
</evidence>
<dbReference type="EMBL" id="CAJJDN010000044">
    <property type="protein sequence ID" value="CAD8083054.1"/>
    <property type="molecule type" value="Genomic_DNA"/>
</dbReference>
<protein>
    <submittedName>
        <fullName evidence="1">Uncharacterized protein</fullName>
    </submittedName>
</protein>
<comment type="caution">
    <text evidence="1">The sequence shown here is derived from an EMBL/GenBank/DDBJ whole genome shotgun (WGS) entry which is preliminary data.</text>
</comment>
<gene>
    <name evidence="1" type="ORF">PSON_ATCC_30995.1.T0440201</name>
</gene>
<reference evidence="1" key="1">
    <citation type="submission" date="2021-01" db="EMBL/GenBank/DDBJ databases">
        <authorList>
            <consortium name="Genoscope - CEA"/>
            <person name="William W."/>
        </authorList>
    </citation>
    <scope>NUCLEOTIDE SEQUENCE</scope>
</reference>
<organism evidence="1 2">
    <name type="scientific">Paramecium sonneborni</name>
    <dbReference type="NCBI Taxonomy" id="65129"/>
    <lineage>
        <taxon>Eukaryota</taxon>
        <taxon>Sar</taxon>
        <taxon>Alveolata</taxon>
        <taxon>Ciliophora</taxon>
        <taxon>Intramacronucleata</taxon>
        <taxon>Oligohymenophorea</taxon>
        <taxon>Peniculida</taxon>
        <taxon>Parameciidae</taxon>
        <taxon>Paramecium</taxon>
    </lineage>
</organism>
<name>A0A8S1N801_9CILI</name>
<dbReference type="AlphaFoldDB" id="A0A8S1N801"/>
<proteinExistence type="predicted"/>